<keyword evidence="1" id="KW-0812">Transmembrane</keyword>
<sequence>MENPIKNSKLHQFLIATTVFVVGGSAVHLFVMIIDYLLMPSFSHMDLRSDFFGSVMALAMLPMAITYGTCLLGVYFFWRKAKNALALAYKKEALRREAEEVVQTMQRLTGILAEHLSSHNAEILHWVENRVQKTGAAPPSIERSSHKIAEAMKALTEVSFVSPYVGKQPLTVCEFETAFQKKLKNQSFTSGCEDF</sequence>
<dbReference type="KEGG" id="dwd:DSCW_48380"/>
<reference evidence="2 3" key="1">
    <citation type="submission" date="2019-11" db="EMBL/GenBank/DDBJ databases">
        <title>Comparative genomics of hydrocarbon-degrading Desulfosarcina strains.</title>
        <authorList>
            <person name="Watanabe M."/>
            <person name="Kojima H."/>
            <person name="Fukui M."/>
        </authorList>
    </citation>
    <scope>NUCLEOTIDE SEQUENCE [LARGE SCALE GENOMIC DNA]</scope>
    <source>
        <strain evidence="2 3">PP31</strain>
    </source>
</reference>
<dbReference type="Proteomes" id="UP000427769">
    <property type="component" value="Chromosome"/>
</dbReference>
<evidence type="ECO:0000256" key="1">
    <source>
        <dbReference type="SAM" id="Phobius"/>
    </source>
</evidence>
<gene>
    <name evidence="2" type="ORF">DSCW_48380</name>
</gene>
<name>A0A5K7ZCG5_9BACT</name>
<keyword evidence="1" id="KW-0472">Membrane</keyword>
<feature type="transmembrane region" description="Helical" evidence="1">
    <location>
        <begin position="51"/>
        <end position="78"/>
    </location>
</feature>
<feature type="transmembrane region" description="Helical" evidence="1">
    <location>
        <begin position="12"/>
        <end position="39"/>
    </location>
</feature>
<dbReference type="EMBL" id="AP021875">
    <property type="protein sequence ID" value="BBO77421.1"/>
    <property type="molecule type" value="Genomic_DNA"/>
</dbReference>
<keyword evidence="1" id="KW-1133">Transmembrane helix</keyword>
<evidence type="ECO:0000313" key="3">
    <source>
        <dbReference type="Proteomes" id="UP000427769"/>
    </source>
</evidence>
<dbReference type="AlphaFoldDB" id="A0A5K7ZCG5"/>
<proteinExistence type="predicted"/>
<organism evidence="2 3">
    <name type="scientific">Desulfosarcina widdelii</name>
    <dbReference type="NCBI Taxonomy" id="947919"/>
    <lineage>
        <taxon>Bacteria</taxon>
        <taxon>Pseudomonadati</taxon>
        <taxon>Thermodesulfobacteriota</taxon>
        <taxon>Desulfobacteria</taxon>
        <taxon>Desulfobacterales</taxon>
        <taxon>Desulfosarcinaceae</taxon>
        <taxon>Desulfosarcina</taxon>
    </lineage>
</organism>
<protein>
    <submittedName>
        <fullName evidence="2">Uncharacterized protein</fullName>
    </submittedName>
</protein>
<dbReference type="RefSeq" id="WP_155306168.1">
    <property type="nucleotide sequence ID" value="NZ_AP021875.1"/>
</dbReference>
<keyword evidence="3" id="KW-1185">Reference proteome</keyword>
<evidence type="ECO:0000313" key="2">
    <source>
        <dbReference type="EMBL" id="BBO77421.1"/>
    </source>
</evidence>
<accession>A0A5K7ZCG5</accession>